<dbReference type="GO" id="GO:0033971">
    <property type="term" value="F:hydroxyisourate hydrolase activity"/>
    <property type="evidence" value="ECO:0007669"/>
    <property type="project" value="UniProtKB-EC"/>
</dbReference>
<evidence type="ECO:0000313" key="10">
    <source>
        <dbReference type="EMBL" id="NEX62565.1"/>
    </source>
</evidence>
<dbReference type="PRINTS" id="PR00189">
    <property type="entry name" value="TRNSTHYRETIN"/>
</dbReference>
<comment type="catalytic activity">
    <reaction evidence="1 8">
        <text>5-hydroxyisourate + H2O = 5-hydroxy-2-oxo-4-ureido-2,5-dihydro-1H-imidazole-5-carboxylate + H(+)</text>
        <dbReference type="Rhea" id="RHEA:23736"/>
        <dbReference type="ChEBI" id="CHEBI:15377"/>
        <dbReference type="ChEBI" id="CHEBI:15378"/>
        <dbReference type="ChEBI" id="CHEBI:18072"/>
        <dbReference type="ChEBI" id="CHEBI:58639"/>
        <dbReference type="EC" id="3.5.2.17"/>
    </reaction>
</comment>
<comment type="function">
    <text evidence="2">Catalyzes the hydrolysis of 5-hydroxyisourate (HIU) to 2-oxo-4-hydroxy-4-carboxy-5-ureidoimidazoline (OHCU).</text>
</comment>
<dbReference type="EC" id="3.5.2.17" evidence="8"/>
<dbReference type="PANTHER" id="PTHR10395:SF7">
    <property type="entry name" value="5-HYDROXYISOURATE HYDROLASE"/>
    <property type="match status" value="1"/>
</dbReference>
<evidence type="ECO:0000256" key="5">
    <source>
        <dbReference type="ARBA" id="ARBA00022631"/>
    </source>
</evidence>
<sequence>MSRLTTHVLDTARGCPGQGIKLELFHIVDNLRHPVASGHTNADGRCDTPLLQGDAFRAGVYELDFHVGDYFAGAGLTDTARLPFLDVVTLRFGVADPAKHYHVPLVVTPWSYSTYRGS</sequence>
<dbReference type="NCBIfam" id="TIGR02962">
    <property type="entry name" value="hdxy_isourate"/>
    <property type="match status" value="1"/>
</dbReference>
<feature type="binding site" evidence="7">
    <location>
        <position position="115"/>
    </location>
    <ligand>
        <name>substrate</name>
    </ligand>
</feature>
<evidence type="ECO:0000256" key="2">
    <source>
        <dbReference type="ARBA" id="ARBA00002704"/>
    </source>
</evidence>
<dbReference type="EMBL" id="JAAIVB010000052">
    <property type="protein sequence ID" value="NEX62565.1"/>
    <property type="molecule type" value="Genomic_DNA"/>
</dbReference>
<feature type="binding site" evidence="7">
    <location>
        <position position="45"/>
    </location>
    <ligand>
        <name>substrate</name>
    </ligand>
</feature>
<dbReference type="PROSITE" id="PS00769">
    <property type="entry name" value="TRANSTHYRETIN_2"/>
    <property type="match status" value="1"/>
</dbReference>
<dbReference type="Proteomes" id="UP000482155">
    <property type="component" value="Unassembled WGS sequence"/>
</dbReference>
<dbReference type="InterPro" id="IPR023416">
    <property type="entry name" value="Transthyretin/HIU_hydrolase_d"/>
</dbReference>
<dbReference type="FunFam" id="2.60.40.180:FF:000005">
    <property type="entry name" value="5-hydroxyisourate hydrolase"/>
    <property type="match status" value="1"/>
</dbReference>
<evidence type="ECO:0000256" key="8">
    <source>
        <dbReference type="RuleBase" id="RU361270"/>
    </source>
</evidence>
<dbReference type="InterPro" id="IPR014306">
    <property type="entry name" value="Hydroxyisourate_hydrolase"/>
</dbReference>
<keyword evidence="5 8" id="KW-0659">Purine metabolism</keyword>
<evidence type="ECO:0000256" key="4">
    <source>
        <dbReference type="ARBA" id="ARBA00011881"/>
    </source>
</evidence>
<name>A0A6B3STA5_9BURK</name>
<protein>
    <recommendedName>
        <fullName evidence="8">5-hydroxyisourate hydrolase</fullName>
        <shortName evidence="8">HIU hydrolase</shortName>
        <shortName evidence="8">HIUHase</shortName>
        <ecNumber evidence="8">3.5.2.17</ecNumber>
    </recommendedName>
</protein>
<gene>
    <name evidence="10" type="primary">uraH</name>
    <name evidence="10" type="ORF">G3574_15870</name>
</gene>
<reference evidence="10 11" key="1">
    <citation type="submission" date="2020-02" db="EMBL/GenBank/DDBJ databases">
        <authorList>
            <person name="Kim M.K."/>
        </authorList>
    </citation>
    <scope>NUCLEOTIDE SEQUENCE [LARGE SCALE GENOMIC DNA]</scope>
    <source>
        <strain evidence="10 11">17J57-3</strain>
    </source>
</reference>
<feature type="domain" description="Transthyretin/hydroxyisourate hydrolase" evidence="9">
    <location>
        <begin position="4"/>
        <end position="117"/>
    </location>
</feature>
<evidence type="ECO:0000256" key="6">
    <source>
        <dbReference type="ARBA" id="ARBA00022801"/>
    </source>
</evidence>
<dbReference type="AlphaFoldDB" id="A0A6B3STA5"/>
<dbReference type="Gene3D" id="2.60.40.180">
    <property type="entry name" value="Transthyretin/hydroxyisourate hydrolase domain"/>
    <property type="match status" value="1"/>
</dbReference>
<evidence type="ECO:0000256" key="3">
    <source>
        <dbReference type="ARBA" id="ARBA00009850"/>
    </source>
</evidence>
<comment type="subunit">
    <text evidence="4 8">Homotetramer.</text>
</comment>
<proteinExistence type="inferred from homology"/>
<evidence type="ECO:0000256" key="7">
    <source>
        <dbReference type="PIRSR" id="PIRSR600895-51"/>
    </source>
</evidence>
<feature type="binding site" evidence="7">
    <location>
        <position position="7"/>
    </location>
    <ligand>
        <name>substrate</name>
    </ligand>
</feature>
<evidence type="ECO:0000313" key="11">
    <source>
        <dbReference type="Proteomes" id="UP000482155"/>
    </source>
</evidence>
<dbReference type="Pfam" id="PF00576">
    <property type="entry name" value="Transthyretin"/>
    <property type="match status" value="1"/>
</dbReference>
<dbReference type="GO" id="GO:0006144">
    <property type="term" value="P:purine nucleobase metabolic process"/>
    <property type="evidence" value="ECO:0007669"/>
    <property type="project" value="UniProtKB-KW"/>
</dbReference>
<dbReference type="SUPFAM" id="SSF49472">
    <property type="entry name" value="Transthyretin (synonym: prealbumin)"/>
    <property type="match status" value="1"/>
</dbReference>
<dbReference type="CDD" id="cd05822">
    <property type="entry name" value="TLP_HIUase"/>
    <property type="match status" value="1"/>
</dbReference>
<accession>A0A6B3STA5</accession>
<dbReference type="PANTHER" id="PTHR10395">
    <property type="entry name" value="URICASE AND TRANSTHYRETIN-RELATED"/>
    <property type="match status" value="1"/>
</dbReference>
<dbReference type="RefSeq" id="WP_163965034.1">
    <property type="nucleotide sequence ID" value="NZ_JAAIVB010000052.1"/>
</dbReference>
<comment type="similarity">
    <text evidence="3 8">Belongs to the transthyretin family. 5-hydroxyisourate hydrolase subfamily.</text>
</comment>
<keyword evidence="6 8" id="KW-0378">Hydrolase</keyword>
<dbReference type="InterPro" id="IPR036817">
    <property type="entry name" value="Transthyretin/HIU_hydrolase_sf"/>
</dbReference>
<dbReference type="InterPro" id="IPR023419">
    <property type="entry name" value="Transthyretin_CS"/>
</dbReference>
<evidence type="ECO:0000259" key="9">
    <source>
        <dbReference type="Pfam" id="PF00576"/>
    </source>
</evidence>
<dbReference type="InterPro" id="IPR000895">
    <property type="entry name" value="Transthyretin/HIU_hydrolase"/>
</dbReference>
<comment type="caution">
    <text evidence="10">The sequence shown here is derived from an EMBL/GenBank/DDBJ whole genome shotgun (WGS) entry which is preliminary data.</text>
</comment>
<evidence type="ECO:0000256" key="1">
    <source>
        <dbReference type="ARBA" id="ARBA00001043"/>
    </source>
</evidence>
<keyword evidence="11" id="KW-1185">Reference proteome</keyword>
<organism evidence="10 11">
    <name type="scientific">Noviherbaspirillum galbum</name>
    <dbReference type="NCBI Taxonomy" id="2709383"/>
    <lineage>
        <taxon>Bacteria</taxon>
        <taxon>Pseudomonadati</taxon>
        <taxon>Pseudomonadota</taxon>
        <taxon>Betaproteobacteria</taxon>
        <taxon>Burkholderiales</taxon>
        <taxon>Oxalobacteraceae</taxon>
        <taxon>Noviherbaspirillum</taxon>
    </lineage>
</organism>